<name>A0A9D1GMB1_9BACT</name>
<protein>
    <recommendedName>
        <fullName evidence="4">Lipoprotein</fullName>
    </recommendedName>
</protein>
<reference evidence="2" key="2">
    <citation type="journal article" date="2021" name="PeerJ">
        <title>Extensive microbial diversity within the chicken gut microbiome revealed by metagenomics and culture.</title>
        <authorList>
            <person name="Gilroy R."/>
            <person name="Ravi A."/>
            <person name="Getino M."/>
            <person name="Pursley I."/>
            <person name="Horton D.L."/>
            <person name="Alikhan N.F."/>
            <person name="Baker D."/>
            <person name="Gharbi K."/>
            <person name="Hall N."/>
            <person name="Watson M."/>
            <person name="Adriaenssens E.M."/>
            <person name="Foster-Nyarko E."/>
            <person name="Jarju S."/>
            <person name="Secka A."/>
            <person name="Antonio M."/>
            <person name="Oren A."/>
            <person name="Chaudhuri R.R."/>
            <person name="La Ragione R."/>
            <person name="Hildebrand F."/>
            <person name="Pallen M.J."/>
        </authorList>
    </citation>
    <scope>NUCLEOTIDE SEQUENCE</scope>
    <source>
        <strain evidence="2">ChiHecec2B26-709</strain>
    </source>
</reference>
<dbReference type="PROSITE" id="PS51257">
    <property type="entry name" value="PROKAR_LIPOPROTEIN"/>
    <property type="match status" value="1"/>
</dbReference>
<feature type="chain" id="PRO_5038491259" description="Lipoprotein" evidence="1">
    <location>
        <begin position="27"/>
        <end position="140"/>
    </location>
</feature>
<dbReference type="EMBL" id="DVLC01000034">
    <property type="protein sequence ID" value="HIT46573.1"/>
    <property type="molecule type" value="Genomic_DNA"/>
</dbReference>
<evidence type="ECO:0000256" key="1">
    <source>
        <dbReference type="SAM" id="SignalP"/>
    </source>
</evidence>
<comment type="caution">
    <text evidence="2">The sequence shown here is derived from an EMBL/GenBank/DDBJ whole genome shotgun (WGS) entry which is preliminary data.</text>
</comment>
<feature type="signal peptide" evidence="1">
    <location>
        <begin position="1"/>
        <end position="26"/>
    </location>
</feature>
<evidence type="ECO:0000313" key="2">
    <source>
        <dbReference type="EMBL" id="HIT46573.1"/>
    </source>
</evidence>
<sequence>MSKSSRLLLPLLSAALLLSCSRPLSTEIFVRSDEAKAGVYVFDLTLADSLVNYDFWFYSRTLDEPLTSLPLNVQWLSPSGHRFSETVYMKKVDSDGERELYRSGVVLSEGGQWRLSVRPLGVDDNFCGLGLICEEHDGTR</sequence>
<reference evidence="2" key="1">
    <citation type="submission" date="2020-10" db="EMBL/GenBank/DDBJ databases">
        <authorList>
            <person name="Gilroy R."/>
        </authorList>
    </citation>
    <scope>NUCLEOTIDE SEQUENCE</scope>
    <source>
        <strain evidence="2">ChiHecec2B26-709</strain>
    </source>
</reference>
<dbReference type="AlphaFoldDB" id="A0A9D1GMB1"/>
<dbReference type="Proteomes" id="UP000886881">
    <property type="component" value="Unassembled WGS sequence"/>
</dbReference>
<accession>A0A9D1GMB1</accession>
<evidence type="ECO:0008006" key="4">
    <source>
        <dbReference type="Google" id="ProtNLM"/>
    </source>
</evidence>
<gene>
    <name evidence="2" type="ORF">IAC35_01795</name>
</gene>
<keyword evidence="1" id="KW-0732">Signal</keyword>
<evidence type="ECO:0000313" key="3">
    <source>
        <dbReference type="Proteomes" id="UP000886881"/>
    </source>
</evidence>
<organism evidence="2 3">
    <name type="scientific">Candidatus Cryptobacteroides merdipullorum</name>
    <dbReference type="NCBI Taxonomy" id="2840771"/>
    <lineage>
        <taxon>Bacteria</taxon>
        <taxon>Pseudomonadati</taxon>
        <taxon>Bacteroidota</taxon>
        <taxon>Bacteroidia</taxon>
        <taxon>Bacteroidales</taxon>
        <taxon>Candidatus Cryptobacteroides</taxon>
    </lineage>
</organism>
<proteinExistence type="predicted"/>